<keyword evidence="1" id="KW-1133">Transmembrane helix</keyword>
<gene>
    <name evidence="2" type="ORF">CDEB00056_LOCUS6733</name>
</gene>
<keyword evidence="1" id="KW-0472">Membrane</keyword>
<protein>
    <submittedName>
        <fullName evidence="2">Uncharacterized protein</fullName>
    </submittedName>
</protein>
<reference evidence="2" key="1">
    <citation type="submission" date="2021-01" db="EMBL/GenBank/DDBJ databases">
        <authorList>
            <person name="Corre E."/>
            <person name="Pelletier E."/>
            <person name="Niang G."/>
            <person name="Scheremetjew M."/>
            <person name="Finn R."/>
            <person name="Kale V."/>
            <person name="Holt S."/>
            <person name="Cochrane G."/>
            <person name="Meng A."/>
            <person name="Brown T."/>
            <person name="Cohen L."/>
        </authorList>
    </citation>
    <scope>NUCLEOTIDE SEQUENCE</scope>
    <source>
        <strain evidence="2">MM31A-1</strain>
    </source>
</reference>
<name>A0A7S3Q0U3_9STRA</name>
<sequence length="345" mass="39120">MHDNEPFRTSFFLQIHGHPCINYSSQIKCYYLKKFKMASRSICIMLIIPIVSSFIVSSPCIRSAAKIDEQQHHASKQKVRSSCIRTETSLYDADTNAIGEFKTIDDINDSATRAGKRVSISRPVIHWTVPGYKVGWRDENDNWFDEDGPRNGPPQNYWRQSADEREYNMEMAVVDAVLAEYDIESAVRSLEKRRSTRLPSMSRKILGSWAPLLLSSKRLTYNDKAVDNEGDIEVPFTIDVSRSNGRRFGPGNHYGVYDLKLVDGEALTIATTGNDDDICININADESNSQNALGKIGQEQLYFGGITYISDYVMIQRSPEGDIDFMLRADDSYLGISKSELEMYQ</sequence>
<evidence type="ECO:0000256" key="1">
    <source>
        <dbReference type="SAM" id="Phobius"/>
    </source>
</evidence>
<dbReference type="AlphaFoldDB" id="A0A7S3Q0U3"/>
<organism evidence="2">
    <name type="scientific">Chaetoceros debilis</name>
    <dbReference type="NCBI Taxonomy" id="122233"/>
    <lineage>
        <taxon>Eukaryota</taxon>
        <taxon>Sar</taxon>
        <taxon>Stramenopiles</taxon>
        <taxon>Ochrophyta</taxon>
        <taxon>Bacillariophyta</taxon>
        <taxon>Coscinodiscophyceae</taxon>
        <taxon>Chaetocerotophycidae</taxon>
        <taxon>Chaetocerotales</taxon>
        <taxon>Chaetocerotaceae</taxon>
        <taxon>Chaetoceros</taxon>
    </lineage>
</organism>
<dbReference type="EMBL" id="HBIO01008791">
    <property type="protein sequence ID" value="CAE0461892.1"/>
    <property type="molecule type" value="Transcribed_RNA"/>
</dbReference>
<evidence type="ECO:0000313" key="2">
    <source>
        <dbReference type="EMBL" id="CAE0461892.1"/>
    </source>
</evidence>
<proteinExistence type="predicted"/>
<accession>A0A7S3Q0U3</accession>
<feature type="transmembrane region" description="Helical" evidence="1">
    <location>
        <begin position="37"/>
        <end position="56"/>
    </location>
</feature>
<keyword evidence="1" id="KW-0812">Transmembrane</keyword>